<feature type="non-terminal residue" evidence="1">
    <location>
        <position position="140"/>
    </location>
</feature>
<accession>A0A7X1X0I5</accession>
<dbReference type="AlphaFoldDB" id="A0A7X1X0I5"/>
<dbReference type="GO" id="GO:0008168">
    <property type="term" value="F:methyltransferase activity"/>
    <property type="evidence" value="ECO:0007669"/>
    <property type="project" value="UniProtKB-KW"/>
</dbReference>
<comment type="caution">
    <text evidence="1">The sequence shown here is derived from an EMBL/GenBank/DDBJ whole genome shotgun (WGS) entry which is preliminary data.</text>
</comment>
<organism evidence="1 2">
    <name type="scientific">Pseudomonas helleri</name>
    <dbReference type="NCBI Taxonomy" id="1608996"/>
    <lineage>
        <taxon>Bacteria</taxon>
        <taxon>Pseudomonadati</taxon>
        <taxon>Pseudomonadota</taxon>
        <taxon>Gammaproteobacteria</taxon>
        <taxon>Pseudomonadales</taxon>
        <taxon>Pseudomonadaceae</taxon>
        <taxon>Pseudomonas</taxon>
    </lineage>
</organism>
<sequence length="140" mass="15018">MNAPRISRPHEPGLFARAANLERYRVAAGGLTLIALQPGDSLQVIDLEGQQPCELLALNAQGASALSDWGLSASAANTYLRTRLSEPTLQARRITQALGKRAIEVNNLPHPALLWGTDSPAGHQQQWVADAERLVLIAAP</sequence>
<dbReference type="EMBL" id="WIWF01000205">
    <property type="protein sequence ID" value="MQT77893.1"/>
    <property type="molecule type" value="Genomic_DNA"/>
</dbReference>
<gene>
    <name evidence="1" type="ORF">GHO37_26995</name>
</gene>
<keyword evidence="1" id="KW-0489">Methyltransferase</keyword>
<reference evidence="1 2" key="1">
    <citation type="submission" date="2019-10" db="EMBL/GenBank/DDBJ databases">
        <title>Evaluation of single-gene subtyping targets for Pseudomonas.</title>
        <authorList>
            <person name="Reichler S.J."/>
            <person name="Orsi R.H."/>
            <person name="Wiedmann M."/>
            <person name="Martin N.H."/>
            <person name="Murphy S.I."/>
        </authorList>
    </citation>
    <scope>NUCLEOTIDE SEQUENCE [LARGE SCALE GENOMIC DNA]</scope>
    <source>
        <strain evidence="1 2">FSL R10-2932</strain>
    </source>
</reference>
<dbReference type="Proteomes" id="UP000447574">
    <property type="component" value="Unassembled WGS sequence"/>
</dbReference>
<name>A0A7X1X0I5_9PSED</name>
<dbReference type="GO" id="GO:0032259">
    <property type="term" value="P:methylation"/>
    <property type="evidence" value="ECO:0007669"/>
    <property type="project" value="UniProtKB-KW"/>
</dbReference>
<protein>
    <submittedName>
        <fullName evidence="1">Aminomethyltransferase</fullName>
    </submittedName>
</protein>
<evidence type="ECO:0000313" key="1">
    <source>
        <dbReference type="EMBL" id="MQT77893.1"/>
    </source>
</evidence>
<keyword evidence="1" id="KW-0808">Transferase</keyword>
<evidence type="ECO:0000313" key="2">
    <source>
        <dbReference type="Proteomes" id="UP000447574"/>
    </source>
</evidence>
<proteinExistence type="predicted"/>